<evidence type="ECO:0000256" key="1">
    <source>
        <dbReference type="ARBA" id="ARBA00022553"/>
    </source>
</evidence>
<feature type="domain" description="HTH luxR-type" evidence="3">
    <location>
        <begin position="143"/>
        <end position="208"/>
    </location>
</feature>
<gene>
    <name evidence="5" type="ORF">MNBD_GAMMA15-1382</name>
</gene>
<feature type="domain" description="Response regulatory" evidence="4">
    <location>
        <begin position="5"/>
        <end position="121"/>
    </location>
</feature>
<evidence type="ECO:0000259" key="4">
    <source>
        <dbReference type="PROSITE" id="PS50110"/>
    </source>
</evidence>
<dbReference type="AlphaFoldDB" id="A0A3B0YY69"/>
<keyword evidence="1" id="KW-0597">Phosphoprotein</keyword>
<dbReference type="InterPro" id="IPR011006">
    <property type="entry name" value="CheY-like_superfamily"/>
</dbReference>
<name>A0A3B0YY69_9ZZZZ</name>
<accession>A0A3B0YY69</accession>
<dbReference type="InterPro" id="IPR000792">
    <property type="entry name" value="Tscrpt_reg_LuxR_C"/>
</dbReference>
<dbReference type="CDD" id="cd06170">
    <property type="entry name" value="LuxR_C_like"/>
    <property type="match status" value="1"/>
</dbReference>
<dbReference type="SMART" id="SM00421">
    <property type="entry name" value="HTH_LUXR"/>
    <property type="match status" value="1"/>
</dbReference>
<dbReference type="PROSITE" id="PS50043">
    <property type="entry name" value="HTH_LUXR_2"/>
    <property type="match status" value="1"/>
</dbReference>
<protein>
    <submittedName>
        <fullName evidence="5">Two-component transcriptional response regulator, LuxR family</fullName>
    </submittedName>
</protein>
<dbReference type="Gene3D" id="3.40.50.2300">
    <property type="match status" value="1"/>
</dbReference>
<dbReference type="PROSITE" id="PS00622">
    <property type="entry name" value="HTH_LUXR_1"/>
    <property type="match status" value="1"/>
</dbReference>
<evidence type="ECO:0000256" key="2">
    <source>
        <dbReference type="ARBA" id="ARBA00023125"/>
    </source>
</evidence>
<sequence>MDKVSVLLADDHEVVRAGYRRLFENTEDINVVAEATDGEQAYQLYAEHHPGVVVMDLTMPGIGGLDACRRILARDRNARILVFSVHENEIFLNRALDQGVLGYISKRNASRVMIEAVRCVARGELFIGQEMMPFLVKRRASQDNQQIAGLSPREFEIFRLRADGKSVNDIAELLNLSPKTVGHHNTSVKQKLNVANDAELTRLAIRLGIIDP</sequence>
<dbReference type="PROSITE" id="PS50110">
    <property type="entry name" value="RESPONSE_REGULATORY"/>
    <property type="match status" value="1"/>
</dbReference>
<dbReference type="CDD" id="cd17535">
    <property type="entry name" value="REC_NarL-like"/>
    <property type="match status" value="1"/>
</dbReference>
<dbReference type="PANTHER" id="PTHR43214:SF43">
    <property type="entry name" value="TWO-COMPONENT RESPONSE REGULATOR"/>
    <property type="match status" value="1"/>
</dbReference>
<organism evidence="5">
    <name type="scientific">hydrothermal vent metagenome</name>
    <dbReference type="NCBI Taxonomy" id="652676"/>
    <lineage>
        <taxon>unclassified sequences</taxon>
        <taxon>metagenomes</taxon>
        <taxon>ecological metagenomes</taxon>
    </lineage>
</organism>
<dbReference type="SMART" id="SM00448">
    <property type="entry name" value="REC"/>
    <property type="match status" value="1"/>
</dbReference>
<reference evidence="5" key="1">
    <citation type="submission" date="2018-06" db="EMBL/GenBank/DDBJ databases">
        <authorList>
            <person name="Zhirakovskaya E."/>
        </authorList>
    </citation>
    <scope>NUCLEOTIDE SEQUENCE</scope>
</reference>
<dbReference type="GO" id="GO:0006355">
    <property type="term" value="P:regulation of DNA-templated transcription"/>
    <property type="evidence" value="ECO:0007669"/>
    <property type="project" value="InterPro"/>
</dbReference>
<dbReference type="InterPro" id="IPR058245">
    <property type="entry name" value="NreC/VraR/RcsB-like_REC"/>
</dbReference>
<dbReference type="Pfam" id="PF00196">
    <property type="entry name" value="GerE"/>
    <property type="match status" value="1"/>
</dbReference>
<dbReference type="SUPFAM" id="SSF52172">
    <property type="entry name" value="CheY-like"/>
    <property type="match status" value="1"/>
</dbReference>
<dbReference type="PANTHER" id="PTHR43214">
    <property type="entry name" value="TWO-COMPONENT RESPONSE REGULATOR"/>
    <property type="match status" value="1"/>
</dbReference>
<dbReference type="Pfam" id="PF00072">
    <property type="entry name" value="Response_reg"/>
    <property type="match status" value="1"/>
</dbReference>
<keyword evidence="2" id="KW-0238">DNA-binding</keyword>
<dbReference type="PRINTS" id="PR00038">
    <property type="entry name" value="HTHLUXR"/>
</dbReference>
<dbReference type="InterPro" id="IPR039420">
    <property type="entry name" value="WalR-like"/>
</dbReference>
<proteinExistence type="predicted"/>
<dbReference type="InterPro" id="IPR016032">
    <property type="entry name" value="Sig_transdc_resp-reg_C-effctor"/>
</dbReference>
<dbReference type="InterPro" id="IPR001789">
    <property type="entry name" value="Sig_transdc_resp-reg_receiver"/>
</dbReference>
<dbReference type="EMBL" id="UOFN01000126">
    <property type="protein sequence ID" value="VAW80327.1"/>
    <property type="molecule type" value="Genomic_DNA"/>
</dbReference>
<dbReference type="GO" id="GO:0000160">
    <property type="term" value="P:phosphorelay signal transduction system"/>
    <property type="evidence" value="ECO:0007669"/>
    <property type="project" value="InterPro"/>
</dbReference>
<evidence type="ECO:0000259" key="3">
    <source>
        <dbReference type="PROSITE" id="PS50043"/>
    </source>
</evidence>
<dbReference type="SUPFAM" id="SSF46894">
    <property type="entry name" value="C-terminal effector domain of the bipartite response regulators"/>
    <property type="match status" value="1"/>
</dbReference>
<dbReference type="GO" id="GO:0003677">
    <property type="term" value="F:DNA binding"/>
    <property type="evidence" value="ECO:0007669"/>
    <property type="project" value="UniProtKB-KW"/>
</dbReference>
<evidence type="ECO:0000313" key="5">
    <source>
        <dbReference type="EMBL" id="VAW80327.1"/>
    </source>
</evidence>